<dbReference type="OrthoDB" id="2827547at2759"/>
<dbReference type="AlphaFoldDB" id="A0A9W8K228"/>
<evidence type="ECO:0000313" key="2">
    <source>
        <dbReference type="Proteomes" id="UP001148786"/>
    </source>
</evidence>
<evidence type="ECO:0008006" key="3">
    <source>
        <dbReference type="Google" id="ProtNLM"/>
    </source>
</evidence>
<comment type="caution">
    <text evidence="1">The sequence shown here is derived from an EMBL/GenBank/DDBJ whole genome shotgun (WGS) entry which is preliminary data.</text>
</comment>
<evidence type="ECO:0000313" key="1">
    <source>
        <dbReference type="EMBL" id="KAJ3502967.1"/>
    </source>
</evidence>
<keyword evidence="2" id="KW-1185">Reference proteome</keyword>
<gene>
    <name evidence="1" type="ORF">NLJ89_g8648</name>
</gene>
<name>A0A9W8K228_9AGAR</name>
<dbReference type="EMBL" id="JANKHO010001206">
    <property type="protein sequence ID" value="KAJ3502967.1"/>
    <property type="molecule type" value="Genomic_DNA"/>
</dbReference>
<organism evidence="1 2">
    <name type="scientific">Agrocybe chaxingu</name>
    <dbReference type="NCBI Taxonomy" id="84603"/>
    <lineage>
        <taxon>Eukaryota</taxon>
        <taxon>Fungi</taxon>
        <taxon>Dikarya</taxon>
        <taxon>Basidiomycota</taxon>
        <taxon>Agaricomycotina</taxon>
        <taxon>Agaricomycetes</taxon>
        <taxon>Agaricomycetidae</taxon>
        <taxon>Agaricales</taxon>
        <taxon>Agaricineae</taxon>
        <taxon>Strophariaceae</taxon>
        <taxon>Agrocybe</taxon>
    </lineage>
</organism>
<protein>
    <recommendedName>
        <fullName evidence="3">F-box domain-containing protein</fullName>
    </recommendedName>
</protein>
<dbReference type="Proteomes" id="UP001148786">
    <property type="component" value="Unassembled WGS sequence"/>
</dbReference>
<proteinExistence type="predicted"/>
<reference evidence="1" key="1">
    <citation type="submission" date="2022-07" db="EMBL/GenBank/DDBJ databases">
        <title>Genome Sequence of Agrocybe chaxingu.</title>
        <authorList>
            <person name="Buettner E."/>
        </authorList>
    </citation>
    <scope>NUCLEOTIDE SEQUENCE</scope>
    <source>
        <strain evidence="1">MP-N11</strain>
    </source>
</reference>
<accession>A0A9W8K228</accession>
<sequence length="484" mass="55118">MADCQESPFKDVLHTNHTPSHSEIVLINEHIRIPKQRLAEIDTERARLLATLQTLSKEKTALTRYILPHAVLISMRPVPDDILREIFLHCLNHPHASTMDAHRPPLLLGRVCSRWRTLVYATPVMWENFNIAIGSRGRRNFNGLGIQQWLSRPREVVLSVSVRERAVDRSEYTLQAYLDKIFQFSEKIREMSVQLYPVSKFAPFTAQIDYTLRPTAGSDLFAAPQLRSLTLINMGHPIVETMPESWARIAYLDIALHHVDGTRGIPDTEAHKLLSLCRGLKVVYMVIVDEDEVIDAEGEVELPFLETLSLAENSRLCVEHHSPMLALLERYGDTVEQLEIDIYTLTLSDVVGCLRLLPNATCITQLARFSGWPIEFLNPLRTFLDLLILRADEEQRLCPKLSNLTFEQGVFGTVDVRQVLEFLESRMNTPASSLREVALGNVSGIDLADFPRAVYISRAESVRQLRGSYNWILSRFDERIDNSA</sequence>